<dbReference type="EMBL" id="BAABJX010000020">
    <property type="protein sequence ID" value="GAA4828685.1"/>
    <property type="molecule type" value="Genomic_DNA"/>
</dbReference>
<dbReference type="Pfam" id="PF01168">
    <property type="entry name" value="Ala_racemase_N"/>
    <property type="match status" value="1"/>
</dbReference>
<dbReference type="Gene3D" id="3.90.190.20">
    <property type="entry name" value="Mur ligase, C-terminal domain"/>
    <property type="match status" value="1"/>
</dbReference>
<evidence type="ECO:0000256" key="1">
    <source>
        <dbReference type="ARBA" id="ARBA00001933"/>
    </source>
</evidence>
<dbReference type="InterPro" id="IPR009006">
    <property type="entry name" value="Ala_racemase/Decarboxylase_C"/>
</dbReference>
<dbReference type="Pfam" id="PF00842">
    <property type="entry name" value="Ala_racemase_C"/>
    <property type="match status" value="1"/>
</dbReference>
<evidence type="ECO:0000313" key="6">
    <source>
        <dbReference type="EMBL" id="GAA4828685.1"/>
    </source>
</evidence>
<dbReference type="SUPFAM" id="SSF63418">
    <property type="entry name" value="MurE/MurF N-terminal domain"/>
    <property type="match status" value="1"/>
</dbReference>
<evidence type="ECO:0000313" key="7">
    <source>
        <dbReference type="Proteomes" id="UP001500298"/>
    </source>
</evidence>
<dbReference type="InterPro" id="IPR029066">
    <property type="entry name" value="PLP-binding_barrel"/>
</dbReference>
<keyword evidence="3 4" id="KW-0413">Isomerase</keyword>
<comment type="function">
    <text evidence="4">Catalyzes the interconversion of L-alanine and D-alanine. May also act on other amino acids.</text>
</comment>
<name>A0ABP9D5N8_9BACT</name>
<feature type="active site" description="Proton acceptor; specific for L-alanine" evidence="4">
    <location>
        <position position="705"/>
    </location>
</feature>
<feature type="binding site" evidence="4">
    <location>
        <position position="577"/>
    </location>
    <ligand>
        <name>substrate</name>
    </ligand>
</feature>
<dbReference type="SUPFAM" id="SSF50621">
    <property type="entry name" value="Alanine racemase C-terminal domain-like"/>
    <property type="match status" value="1"/>
</dbReference>
<dbReference type="SMART" id="SM01005">
    <property type="entry name" value="Ala_racemase_C"/>
    <property type="match status" value="1"/>
</dbReference>
<organism evidence="6 7">
    <name type="scientific">Algivirga pacifica</name>
    <dbReference type="NCBI Taxonomy" id="1162670"/>
    <lineage>
        <taxon>Bacteria</taxon>
        <taxon>Pseudomonadati</taxon>
        <taxon>Bacteroidota</taxon>
        <taxon>Cytophagia</taxon>
        <taxon>Cytophagales</taxon>
        <taxon>Flammeovirgaceae</taxon>
        <taxon>Algivirga</taxon>
    </lineage>
</organism>
<dbReference type="InterPro" id="IPR036615">
    <property type="entry name" value="Mur_ligase_C_dom_sf"/>
</dbReference>
<dbReference type="HAMAP" id="MF_01201">
    <property type="entry name" value="Ala_racemase"/>
    <property type="match status" value="1"/>
</dbReference>
<dbReference type="InterPro" id="IPR035911">
    <property type="entry name" value="MurE/MurF_N"/>
</dbReference>
<comment type="similarity">
    <text evidence="4">Belongs to the alanine racemase family.</text>
</comment>
<comment type="catalytic activity">
    <reaction evidence="4">
        <text>L-alanine = D-alanine</text>
        <dbReference type="Rhea" id="RHEA:20249"/>
        <dbReference type="ChEBI" id="CHEBI:57416"/>
        <dbReference type="ChEBI" id="CHEBI:57972"/>
        <dbReference type="EC" id="5.1.1.1"/>
    </reaction>
</comment>
<evidence type="ECO:0000259" key="5">
    <source>
        <dbReference type="SMART" id="SM01005"/>
    </source>
</evidence>
<dbReference type="NCBIfam" id="TIGR00492">
    <property type="entry name" value="alr"/>
    <property type="match status" value="1"/>
</dbReference>
<dbReference type="InterPro" id="IPR036565">
    <property type="entry name" value="Mur-like_cat_sf"/>
</dbReference>
<proteinExistence type="inferred from homology"/>
<dbReference type="InterPro" id="IPR000821">
    <property type="entry name" value="Ala_racemase"/>
</dbReference>
<feature type="binding site" evidence="4">
    <location>
        <position position="754"/>
    </location>
    <ligand>
        <name>substrate</name>
    </ligand>
</feature>
<dbReference type="GO" id="GO:0016874">
    <property type="term" value="F:ligase activity"/>
    <property type="evidence" value="ECO:0007669"/>
    <property type="project" value="UniProtKB-KW"/>
</dbReference>
<dbReference type="RefSeq" id="WP_345370104.1">
    <property type="nucleotide sequence ID" value="NZ_BAABJX010000020.1"/>
</dbReference>
<dbReference type="InterPro" id="IPR001608">
    <property type="entry name" value="Ala_racemase_N"/>
</dbReference>
<dbReference type="CDD" id="cd00430">
    <property type="entry name" value="PLPDE_III_AR"/>
    <property type="match status" value="1"/>
</dbReference>
<dbReference type="Pfam" id="PF08245">
    <property type="entry name" value="Mur_ligase_M"/>
    <property type="match status" value="1"/>
</dbReference>
<dbReference type="Proteomes" id="UP001500298">
    <property type="component" value="Unassembled WGS sequence"/>
</dbReference>
<dbReference type="Gene3D" id="2.40.37.10">
    <property type="entry name" value="Lyase, Ornithine Decarboxylase, Chain A, domain 1"/>
    <property type="match status" value="1"/>
</dbReference>
<evidence type="ECO:0000256" key="4">
    <source>
        <dbReference type="HAMAP-Rule" id="MF_01201"/>
    </source>
</evidence>
<dbReference type="SUPFAM" id="SSF51419">
    <property type="entry name" value="PLP-binding barrel"/>
    <property type="match status" value="1"/>
</dbReference>
<dbReference type="SUPFAM" id="SSF53244">
    <property type="entry name" value="MurD-like peptide ligases, peptide-binding domain"/>
    <property type="match status" value="1"/>
</dbReference>
<feature type="modified residue" description="N6-(pyridoxal phosphate)lysine" evidence="4">
    <location>
        <position position="476"/>
    </location>
</feature>
<dbReference type="PRINTS" id="PR00992">
    <property type="entry name" value="ALARACEMASE"/>
</dbReference>
<evidence type="ECO:0000256" key="3">
    <source>
        <dbReference type="ARBA" id="ARBA00023235"/>
    </source>
</evidence>
<protein>
    <recommendedName>
        <fullName evidence="4">Alanine racemase</fullName>
        <ecNumber evidence="4">5.1.1.1</ecNumber>
    </recommendedName>
</protein>
<dbReference type="Gene3D" id="3.40.1190.10">
    <property type="entry name" value="Mur-like, catalytic domain"/>
    <property type="match status" value="1"/>
</dbReference>
<comment type="caution">
    <text evidence="6">The sequence shown here is derived from an EMBL/GenBank/DDBJ whole genome shotgun (WGS) entry which is preliminary data.</text>
</comment>
<feature type="domain" description="Alanine racemase C-terminal" evidence="5">
    <location>
        <begin position="684"/>
        <end position="808"/>
    </location>
</feature>
<dbReference type="PANTHER" id="PTHR30511">
    <property type="entry name" value="ALANINE RACEMASE"/>
    <property type="match status" value="1"/>
</dbReference>
<keyword evidence="7" id="KW-1185">Reference proteome</keyword>
<keyword evidence="2 4" id="KW-0663">Pyridoxal phosphate</keyword>
<dbReference type="InterPro" id="IPR013221">
    <property type="entry name" value="Mur_ligase_cen"/>
</dbReference>
<dbReference type="PANTHER" id="PTHR30511:SF0">
    <property type="entry name" value="ALANINE RACEMASE, CATABOLIC-RELATED"/>
    <property type="match status" value="1"/>
</dbReference>
<comment type="cofactor">
    <cofactor evidence="1 4">
        <name>pyridoxal 5'-phosphate</name>
        <dbReference type="ChEBI" id="CHEBI:597326"/>
    </cofactor>
</comment>
<evidence type="ECO:0000256" key="2">
    <source>
        <dbReference type="ARBA" id="ARBA00022898"/>
    </source>
</evidence>
<dbReference type="SUPFAM" id="SSF53623">
    <property type="entry name" value="MurD-like peptide ligases, catalytic domain"/>
    <property type="match status" value="1"/>
</dbReference>
<keyword evidence="6" id="KW-0436">Ligase</keyword>
<dbReference type="Gene3D" id="3.40.1390.10">
    <property type="entry name" value="MurE/MurF, N-terminal domain"/>
    <property type="match status" value="1"/>
</dbReference>
<feature type="active site" description="Proton acceptor; specific for D-alanine" evidence="4">
    <location>
        <position position="476"/>
    </location>
</feature>
<accession>A0ABP9D5N8</accession>
<dbReference type="NCBIfam" id="NF008897">
    <property type="entry name" value="PRK11930.1"/>
    <property type="match status" value="1"/>
</dbReference>
<reference evidence="7" key="1">
    <citation type="journal article" date="2019" name="Int. J. Syst. Evol. Microbiol.">
        <title>The Global Catalogue of Microorganisms (GCM) 10K type strain sequencing project: providing services to taxonomists for standard genome sequencing and annotation.</title>
        <authorList>
            <consortium name="The Broad Institute Genomics Platform"/>
            <consortium name="The Broad Institute Genome Sequencing Center for Infectious Disease"/>
            <person name="Wu L."/>
            <person name="Ma J."/>
        </authorList>
    </citation>
    <scope>NUCLEOTIDE SEQUENCE [LARGE SCALE GENOMIC DNA]</scope>
    <source>
        <strain evidence="7">JCM 18326</strain>
    </source>
</reference>
<gene>
    <name evidence="6" type="ORF">GCM10023331_12230</name>
</gene>
<dbReference type="EC" id="5.1.1.1" evidence="4"/>
<dbReference type="Gene3D" id="3.20.20.10">
    <property type="entry name" value="Alanine racemase"/>
    <property type="match status" value="1"/>
</dbReference>
<comment type="pathway">
    <text evidence="4">Amino-acid biosynthesis; D-alanine biosynthesis; D-alanine from L-alanine: step 1/1.</text>
</comment>
<sequence>MINFQQPFWQKTYLLTDSRSLISAAETLFFALRGMQHHGHQFIEELYQKGVRSFVVEPQFDTKIFPEATFYATASPLTVLQELVAFHRKQFDIPVIGITGSNGKTIIKEWLYTLLSGDRFVVKTPKSYNSQIGVPISVWQLSKQHEIGLFEAGISKGGEMERLEEIIRPTIGILTNIGSAHDEGFRDRRHKLQEKLKLFRRADTLVYCIDQEGMHEQVQRQLPVHRFTWSLEGEGDVNYVLSKEGMHTLVEVSFRHIHKVLQLPFTDGASLENALHCIAMMLLLEYTPDQIEERLTMLKGVDMRLGLKEGKMGCMLIDDTYNNDLAGLSVGLDYLQQHSGKLKRTVVLSDILQSGKDGAQLYREVAELIKGKKVERLVMVGDALSDKHELFKELDLQLFSSTESLLEHIRQGLLTFTREIILIKGARPFRFERVVQLLQRKAHGTRLEVSMEALVHNFNFYRSMLNPDTKVMVMVKALAYGSSRHEVGSLLEYHLVDYLGVAYVDEGVDLREHGVKVPIMVLNPASDAFDQVYDYHLEPEIYSLSLLRQMIEWWEQSDRKASELMRIQLNFDTGMHRLGFMEEELNTVLETLKQHSWIKVTGVFTHLAGADESIHNEYSATQIHTFQRMAKQLEEGLGYTVIKHCLNSAGISRFPEAQMDMVRLGIGLYGVDPTNRYQGILHPISTLKTIISQVKELPQGKTVGYSRKGELKQNSRIATISIGYADGFDRRFSNGVGKVMVRGKMVPVVGNVCMDMTMIDITGTDAREGDEVIIFGESLTIESLASSIGTIPYEILTNINERVKRVFYM</sequence>
<dbReference type="InterPro" id="IPR011079">
    <property type="entry name" value="Ala_racemase_C"/>
</dbReference>